<gene>
    <name evidence="1" type="ORF">D9758_018045</name>
</gene>
<evidence type="ECO:0000313" key="2">
    <source>
        <dbReference type="Proteomes" id="UP000559256"/>
    </source>
</evidence>
<comment type="caution">
    <text evidence="1">The sequence shown here is derived from an EMBL/GenBank/DDBJ whole genome shotgun (WGS) entry which is preliminary data.</text>
</comment>
<dbReference type="OrthoDB" id="3230070at2759"/>
<sequence length="262" mass="29680">MKETRYGLSREVFGRITQCRTGHGFIGEYYKRFIPDENVDCHCGEALQTRDHILCSCPFYEPHRDLLREASENLELPELLGSKEGIEALTEFIQKSGAFTKTRKPLRPPVAPVYQPLDEPALMLHDEYWEDLTGGSEREVVTQEVVDDEPRDFGYLNSPTLADRHYILLRVHLGAREPPSPPCSYDLTFILAFSPNRQPTTGQSPTLTHIHETPSRPFSSVITPVKQKCGRGQSVSEVIYSVLSTTHHVFTFLGKPAPTPWL</sequence>
<dbReference type="AlphaFoldDB" id="A0A8H5B646"/>
<reference evidence="1 2" key="1">
    <citation type="journal article" date="2020" name="ISME J.">
        <title>Uncovering the hidden diversity of litter-decomposition mechanisms in mushroom-forming fungi.</title>
        <authorList>
            <person name="Floudas D."/>
            <person name="Bentzer J."/>
            <person name="Ahren D."/>
            <person name="Johansson T."/>
            <person name="Persson P."/>
            <person name="Tunlid A."/>
        </authorList>
    </citation>
    <scope>NUCLEOTIDE SEQUENCE [LARGE SCALE GENOMIC DNA]</scope>
    <source>
        <strain evidence="1 2">CBS 291.85</strain>
    </source>
</reference>
<name>A0A8H5B646_9AGAR</name>
<keyword evidence="2" id="KW-1185">Reference proteome</keyword>
<protein>
    <recommendedName>
        <fullName evidence="3">Reverse transcriptase</fullName>
    </recommendedName>
</protein>
<evidence type="ECO:0008006" key="3">
    <source>
        <dbReference type="Google" id="ProtNLM"/>
    </source>
</evidence>
<dbReference type="Proteomes" id="UP000559256">
    <property type="component" value="Unassembled WGS sequence"/>
</dbReference>
<accession>A0A8H5B646</accession>
<evidence type="ECO:0000313" key="1">
    <source>
        <dbReference type="EMBL" id="KAF5317465.1"/>
    </source>
</evidence>
<dbReference type="EMBL" id="JAACJM010000479">
    <property type="protein sequence ID" value="KAF5317465.1"/>
    <property type="molecule type" value="Genomic_DNA"/>
</dbReference>
<organism evidence="1 2">
    <name type="scientific">Tetrapyrgos nigripes</name>
    <dbReference type="NCBI Taxonomy" id="182062"/>
    <lineage>
        <taxon>Eukaryota</taxon>
        <taxon>Fungi</taxon>
        <taxon>Dikarya</taxon>
        <taxon>Basidiomycota</taxon>
        <taxon>Agaricomycotina</taxon>
        <taxon>Agaricomycetes</taxon>
        <taxon>Agaricomycetidae</taxon>
        <taxon>Agaricales</taxon>
        <taxon>Marasmiineae</taxon>
        <taxon>Marasmiaceae</taxon>
        <taxon>Tetrapyrgos</taxon>
    </lineage>
</organism>
<proteinExistence type="predicted"/>